<dbReference type="EMBL" id="CR522870">
    <property type="protein sequence ID" value="CAG34948.1"/>
    <property type="molecule type" value="Genomic_DNA"/>
</dbReference>
<evidence type="ECO:0000313" key="6">
    <source>
        <dbReference type="EMBL" id="CAG34948.1"/>
    </source>
</evidence>
<dbReference type="InterPro" id="IPR036588">
    <property type="entry name" value="CobH/CbiC_sf"/>
</dbReference>
<dbReference type="UniPathway" id="UPA00148"/>
<name>Q6ARS7_DESPS</name>
<dbReference type="HOGENOM" id="CLU_084703_1_1_7"/>
<reference evidence="7" key="1">
    <citation type="journal article" date="2004" name="Environ. Microbiol.">
        <title>The genome of Desulfotalea psychrophila, a sulfate-reducing bacterium from permanently cold Arctic sediments.</title>
        <authorList>
            <person name="Rabus R."/>
            <person name="Ruepp A."/>
            <person name="Frickey T."/>
            <person name="Rattei T."/>
            <person name="Fartmann B."/>
            <person name="Stark M."/>
            <person name="Bauer M."/>
            <person name="Zibat A."/>
            <person name="Lombardot T."/>
            <person name="Becker I."/>
            <person name="Amann J."/>
            <person name="Gellner K."/>
            <person name="Teeling H."/>
            <person name="Leuschner W.D."/>
            <person name="Gloeckner F.-O."/>
            <person name="Lupas A.N."/>
            <person name="Amann R."/>
            <person name="Klenk H.-P."/>
        </authorList>
    </citation>
    <scope>NUCLEOTIDE SEQUENCE [LARGE SCALE GENOMIC DNA]</scope>
    <source>
        <strain evidence="7">DSM 12343 / LSv54</strain>
    </source>
</reference>
<dbReference type="KEGG" id="dps:DP0219"/>
<feature type="domain" description="Cobalamin biosynthesis precorrin-8X methylmutase CobH/CbiC" evidence="5">
    <location>
        <begin position="12"/>
        <end position="205"/>
    </location>
</feature>
<dbReference type="OrthoDB" id="9780708at2"/>
<dbReference type="Pfam" id="PF02570">
    <property type="entry name" value="CbiC"/>
    <property type="match status" value="1"/>
</dbReference>
<dbReference type="SUPFAM" id="SSF63965">
    <property type="entry name" value="Precorrin-8X methylmutase CbiC/CobH"/>
    <property type="match status" value="1"/>
</dbReference>
<organism evidence="6 7">
    <name type="scientific">Desulfotalea psychrophila (strain LSv54 / DSM 12343)</name>
    <dbReference type="NCBI Taxonomy" id="177439"/>
    <lineage>
        <taxon>Bacteria</taxon>
        <taxon>Pseudomonadati</taxon>
        <taxon>Thermodesulfobacteriota</taxon>
        <taxon>Desulfobulbia</taxon>
        <taxon>Desulfobulbales</taxon>
        <taxon>Desulfocapsaceae</taxon>
        <taxon>Desulfotalea</taxon>
    </lineage>
</organism>
<dbReference type="RefSeq" id="WP_011187464.1">
    <property type="nucleotide sequence ID" value="NC_006138.1"/>
</dbReference>
<keyword evidence="4" id="KW-0413">Isomerase</keyword>
<sequence>MSVTIQKIGPTEIEAESFRIIESEIGEHGLDPQTWAITRRVIHATADFAFRDNLKFHPQAIERGIAAIRAGKNILTDVNMTAIGISKGLLGHFGGTVSCGVADPAIAIRAKELGKTRSQTAISEGLNEDVGIIAIGNAPTALLQIMKILKERPELNPLIIGVPVGFVNAAESKALLAESPHLYITSLGRKGGSPVAASITNALLHLAKEL</sequence>
<dbReference type="Gene3D" id="3.40.50.10230">
    <property type="entry name" value="Cobalamin biosynthesis CobH/CbiC, precorrin-8X methylmutase"/>
    <property type="match status" value="1"/>
</dbReference>
<evidence type="ECO:0000256" key="4">
    <source>
        <dbReference type="ARBA" id="ARBA00023235"/>
    </source>
</evidence>
<evidence type="ECO:0000256" key="1">
    <source>
        <dbReference type="ARBA" id="ARBA00004953"/>
    </source>
</evidence>
<gene>
    <name evidence="6" type="ordered locus">DP0219</name>
</gene>
<comment type="pathway">
    <text evidence="1">Cofactor biosynthesis; adenosylcobalamin biosynthesis.</text>
</comment>
<keyword evidence="3" id="KW-0169">Cobalamin biosynthesis</keyword>
<dbReference type="GO" id="GO:0009236">
    <property type="term" value="P:cobalamin biosynthetic process"/>
    <property type="evidence" value="ECO:0007669"/>
    <property type="project" value="UniProtKB-UniPathway"/>
</dbReference>
<comment type="similarity">
    <text evidence="2">Belongs to the CobH/CbiC family.</text>
</comment>
<dbReference type="GO" id="GO:0016993">
    <property type="term" value="F:precorrin-8X methylmutase activity"/>
    <property type="evidence" value="ECO:0007669"/>
    <property type="project" value="InterPro"/>
</dbReference>
<dbReference type="PANTHER" id="PTHR43588">
    <property type="entry name" value="COBALT-PRECORRIN-8 METHYLMUTASE"/>
    <property type="match status" value="1"/>
</dbReference>
<dbReference type="AlphaFoldDB" id="Q6ARS7"/>
<dbReference type="STRING" id="177439.DP0219"/>
<dbReference type="Proteomes" id="UP000000602">
    <property type="component" value="Chromosome"/>
</dbReference>
<keyword evidence="7" id="KW-1185">Reference proteome</keyword>
<proteinExistence type="inferred from homology"/>
<accession>Q6ARS7</accession>
<evidence type="ECO:0000259" key="5">
    <source>
        <dbReference type="Pfam" id="PF02570"/>
    </source>
</evidence>
<dbReference type="PANTHER" id="PTHR43588:SF1">
    <property type="entry name" value="COBALT-PRECORRIN-8 METHYLMUTASE"/>
    <property type="match status" value="1"/>
</dbReference>
<evidence type="ECO:0000256" key="3">
    <source>
        <dbReference type="ARBA" id="ARBA00022573"/>
    </source>
</evidence>
<evidence type="ECO:0000256" key="2">
    <source>
        <dbReference type="ARBA" id="ARBA00009774"/>
    </source>
</evidence>
<evidence type="ECO:0000313" key="7">
    <source>
        <dbReference type="Proteomes" id="UP000000602"/>
    </source>
</evidence>
<dbReference type="InterPro" id="IPR003722">
    <property type="entry name" value="Cbl_synth_CobH/CbiC"/>
</dbReference>
<dbReference type="eggNOG" id="COG2082">
    <property type="taxonomic scope" value="Bacteria"/>
</dbReference>
<protein>
    <submittedName>
        <fullName evidence="6">Probable precorrin-8X methylmutase (CobH)</fullName>
    </submittedName>
</protein>